<comment type="caution">
    <text evidence="1">The sequence shown here is derived from an EMBL/GenBank/DDBJ whole genome shotgun (WGS) entry which is preliminary data.</text>
</comment>
<dbReference type="AlphaFoldDB" id="A0AAV6TIE5"/>
<proteinExistence type="predicted"/>
<sequence length="81" mass="8897">MAIVRLSRGNQHLSCGLMSVSHDPFKTGFFGFSSTAPVLLTKSGPLGNLILSRPAFIMQCGLPHPNLKFENRLRSFRPQGL</sequence>
<dbReference type="Proteomes" id="UP000827092">
    <property type="component" value="Unassembled WGS sequence"/>
</dbReference>
<gene>
    <name evidence="1" type="ORF">JTE90_023999</name>
</gene>
<keyword evidence="2" id="KW-1185">Reference proteome</keyword>
<reference evidence="1 2" key="1">
    <citation type="journal article" date="2022" name="Nat. Ecol. Evol.">
        <title>A masculinizing supergene underlies an exaggerated male reproductive morph in a spider.</title>
        <authorList>
            <person name="Hendrickx F."/>
            <person name="De Corte Z."/>
            <person name="Sonet G."/>
            <person name="Van Belleghem S.M."/>
            <person name="Kostlbacher S."/>
            <person name="Vangestel C."/>
        </authorList>
    </citation>
    <scope>NUCLEOTIDE SEQUENCE [LARGE SCALE GENOMIC DNA]</scope>
    <source>
        <strain evidence="1">W744_W776</strain>
    </source>
</reference>
<accession>A0AAV6TIE5</accession>
<protein>
    <submittedName>
        <fullName evidence="1">Uncharacterized protein</fullName>
    </submittedName>
</protein>
<name>A0AAV6TIE5_9ARAC</name>
<evidence type="ECO:0000313" key="1">
    <source>
        <dbReference type="EMBL" id="KAG8171594.1"/>
    </source>
</evidence>
<organism evidence="1 2">
    <name type="scientific">Oedothorax gibbosus</name>
    <dbReference type="NCBI Taxonomy" id="931172"/>
    <lineage>
        <taxon>Eukaryota</taxon>
        <taxon>Metazoa</taxon>
        <taxon>Ecdysozoa</taxon>
        <taxon>Arthropoda</taxon>
        <taxon>Chelicerata</taxon>
        <taxon>Arachnida</taxon>
        <taxon>Araneae</taxon>
        <taxon>Araneomorphae</taxon>
        <taxon>Entelegynae</taxon>
        <taxon>Araneoidea</taxon>
        <taxon>Linyphiidae</taxon>
        <taxon>Erigoninae</taxon>
        <taxon>Oedothorax</taxon>
    </lineage>
</organism>
<evidence type="ECO:0000313" key="2">
    <source>
        <dbReference type="Proteomes" id="UP000827092"/>
    </source>
</evidence>
<dbReference type="EMBL" id="JAFNEN010003777">
    <property type="protein sequence ID" value="KAG8171594.1"/>
    <property type="molecule type" value="Genomic_DNA"/>
</dbReference>